<dbReference type="InterPro" id="IPR013216">
    <property type="entry name" value="Methyltransf_11"/>
</dbReference>
<organism evidence="2 3">
    <name type="scientific">Neiella litorisoli</name>
    <dbReference type="NCBI Taxonomy" id="2771431"/>
    <lineage>
        <taxon>Bacteria</taxon>
        <taxon>Pseudomonadati</taxon>
        <taxon>Pseudomonadota</taxon>
        <taxon>Gammaproteobacteria</taxon>
        <taxon>Alteromonadales</taxon>
        <taxon>Echinimonadaceae</taxon>
        <taxon>Neiella</taxon>
    </lineage>
</organism>
<sequence>MGFIKRLNHGLCRRVLWRLPQQLTAPLFPHYEQQILEHAMRLDGGVILDVGAGYLLPDSLKLAAAGSTTIIGMDILPSSLRKNRYLDAALVADACEQWPLADNSVDLVISRSVMEHLPNNDVFAREMFRVLKPGGVCVHVLPGKNAPFSLLNRMLPNSWTQKLVNWAFPERRGELGFVAYYHRCAYPEIRNLFENSGFNLSQIRFRYYQSSYYVSVFPVFLLSSIYDWAVWKLGVKRLASQLLIVAEKPPQND</sequence>
<dbReference type="PANTHER" id="PTHR43591">
    <property type="entry name" value="METHYLTRANSFERASE"/>
    <property type="match status" value="1"/>
</dbReference>
<evidence type="ECO:0000313" key="2">
    <source>
        <dbReference type="EMBL" id="MBD1390892.1"/>
    </source>
</evidence>
<keyword evidence="2" id="KW-0489">Methyltransferase</keyword>
<dbReference type="SUPFAM" id="SSF53335">
    <property type="entry name" value="S-adenosyl-L-methionine-dependent methyltransferases"/>
    <property type="match status" value="1"/>
</dbReference>
<evidence type="ECO:0000259" key="1">
    <source>
        <dbReference type="Pfam" id="PF08241"/>
    </source>
</evidence>
<protein>
    <submittedName>
        <fullName evidence="2">Class I SAM-dependent methyltransferase</fullName>
    </submittedName>
</protein>
<gene>
    <name evidence="2" type="ORF">IC617_15790</name>
</gene>
<dbReference type="GO" id="GO:0008757">
    <property type="term" value="F:S-adenosylmethionine-dependent methyltransferase activity"/>
    <property type="evidence" value="ECO:0007669"/>
    <property type="project" value="InterPro"/>
</dbReference>
<dbReference type="InterPro" id="IPR029063">
    <property type="entry name" value="SAM-dependent_MTases_sf"/>
</dbReference>
<name>A0A8J6QV51_9GAMM</name>
<dbReference type="Gene3D" id="3.40.50.150">
    <property type="entry name" value="Vaccinia Virus protein VP39"/>
    <property type="match status" value="1"/>
</dbReference>
<proteinExistence type="predicted"/>
<reference evidence="2" key="1">
    <citation type="submission" date="2020-09" db="EMBL/GenBank/DDBJ databases">
        <title>A novel bacterium of genus Neiella, isolated from South China Sea.</title>
        <authorList>
            <person name="Huang H."/>
            <person name="Mo K."/>
            <person name="Hu Y."/>
        </authorList>
    </citation>
    <scope>NUCLEOTIDE SEQUENCE</scope>
    <source>
        <strain evidence="2">HB171785</strain>
    </source>
</reference>
<dbReference type="Proteomes" id="UP000638014">
    <property type="component" value="Unassembled WGS sequence"/>
</dbReference>
<dbReference type="RefSeq" id="WP_191145954.1">
    <property type="nucleotide sequence ID" value="NZ_JACXAF010000024.1"/>
</dbReference>
<dbReference type="Pfam" id="PF08241">
    <property type="entry name" value="Methyltransf_11"/>
    <property type="match status" value="1"/>
</dbReference>
<evidence type="ECO:0000313" key="3">
    <source>
        <dbReference type="Proteomes" id="UP000638014"/>
    </source>
</evidence>
<comment type="caution">
    <text evidence="2">The sequence shown here is derived from an EMBL/GenBank/DDBJ whole genome shotgun (WGS) entry which is preliminary data.</text>
</comment>
<keyword evidence="2" id="KW-0808">Transferase</keyword>
<feature type="domain" description="Methyltransferase type 11" evidence="1">
    <location>
        <begin position="48"/>
        <end position="138"/>
    </location>
</feature>
<dbReference type="GO" id="GO:0032259">
    <property type="term" value="P:methylation"/>
    <property type="evidence" value="ECO:0007669"/>
    <property type="project" value="UniProtKB-KW"/>
</dbReference>
<accession>A0A8J6QV51</accession>
<dbReference type="CDD" id="cd02440">
    <property type="entry name" value="AdoMet_MTases"/>
    <property type="match status" value="1"/>
</dbReference>
<dbReference type="EMBL" id="JACXAF010000024">
    <property type="protein sequence ID" value="MBD1390892.1"/>
    <property type="molecule type" value="Genomic_DNA"/>
</dbReference>
<keyword evidence="3" id="KW-1185">Reference proteome</keyword>
<dbReference type="AlphaFoldDB" id="A0A8J6QV51"/>